<dbReference type="EMBL" id="JACMSC010000001">
    <property type="protein sequence ID" value="KAG6539091.1"/>
    <property type="molecule type" value="Genomic_DNA"/>
</dbReference>
<name>A0A8J5I7U7_ZINOF</name>
<organism evidence="2 3">
    <name type="scientific">Zingiber officinale</name>
    <name type="common">Ginger</name>
    <name type="synonym">Amomum zingiber</name>
    <dbReference type="NCBI Taxonomy" id="94328"/>
    <lineage>
        <taxon>Eukaryota</taxon>
        <taxon>Viridiplantae</taxon>
        <taxon>Streptophyta</taxon>
        <taxon>Embryophyta</taxon>
        <taxon>Tracheophyta</taxon>
        <taxon>Spermatophyta</taxon>
        <taxon>Magnoliopsida</taxon>
        <taxon>Liliopsida</taxon>
        <taxon>Zingiberales</taxon>
        <taxon>Zingiberaceae</taxon>
        <taxon>Zingiber</taxon>
    </lineage>
</organism>
<dbReference type="AlphaFoldDB" id="A0A8J5I7U7"/>
<sequence>MTVEAPAEQDELYGNRGVVQGKRKRELGDDSSDNIGEKWWRGGAYEGDDENSDGAVEREMDQTAIDELMMLYFSSRKIIELGDEDNISYAVLRFPSPPDPSSVAFIKPLGLQF</sequence>
<evidence type="ECO:0000256" key="1">
    <source>
        <dbReference type="SAM" id="MobiDB-lite"/>
    </source>
</evidence>
<accession>A0A8J5I7U7</accession>
<dbReference type="Proteomes" id="UP000734854">
    <property type="component" value="Unassembled WGS sequence"/>
</dbReference>
<reference evidence="2 3" key="1">
    <citation type="submission" date="2020-08" db="EMBL/GenBank/DDBJ databases">
        <title>Plant Genome Project.</title>
        <authorList>
            <person name="Zhang R.-G."/>
        </authorList>
    </citation>
    <scope>NUCLEOTIDE SEQUENCE [LARGE SCALE GENOMIC DNA]</scope>
    <source>
        <tissue evidence="2">Rhizome</tissue>
    </source>
</reference>
<comment type="caution">
    <text evidence="2">The sequence shown here is derived from an EMBL/GenBank/DDBJ whole genome shotgun (WGS) entry which is preliminary data.</text>
</comment>
<evidence type="ECO:0000313" key="2">
    <source>
        <dbReference type="EMBL" id="KAG6539091.1"/>
    </source>
</evidence>
<keyword evidence="3" id="KW-1185">Reference proteome</keyword>
<protein>
    <submittedName>
        <fullName evidence="2">Uncharacterized protein</fullName>
    </submittedName>
</protein>
<feature type="region of interest" description="Disordered" evidence="1">
    <location>
        <begin position="1"/>
        <end position="55"/>
    </location>
</feature>
<evidence type="ECO:0000313" key="3">
    <source>
        <dbReference type="Proteomes" id="UP000734854"/>
    </source>
</evidence>
<gene>
    <name evidence="2" type="ORF">ZIOFF_004244</name>
</gene>
<proteinExistence type="predicted"/>